<reference evidence="2" key="2">
    <citation type="submission" date="2015-06" db="UniProtKB">
        <authorList>
            <consortium name="EnsemblPlants"/>
        </authorList>
    </citation>
    <scope>IDENTIFICATION</scope>
    <source>
        <strain evidence="2">DM1-3 516 R44</strain>
    </source>
</reference>
<dbReference type="EnsemblPlants" id="PGSC0003DMT400087978">
    <property type="protein sequence ID" value="PGSC0003DMT400087978"/>
    <property type="gene ID" value="PGSC0003DMG400037549"/>
</dbReference>
<dbReference type="PANTHER" id="PTHR33180">
    <property type="entry name" value="PHOTOSYSTEM II CP43 REACTION CENTER PROTEIN"/>
    <property type="match status" value="1"/>
</dbReference>
<feature type="transmembrane region" description="Helical" evidence="1">
    <location>
        <begin position="20"/>
        <end position="40"/>
    </location>
</feature>
<sequence length="262" mass="30019">MKRGTEPPSHYEEPRSPKRFVRVVFVLGRISLLGAVMYVYRYRGEAMGMVSGVVMRVGEKKVRSATPRRGRQARLGPPLVLRNQKLKFVRLDGPMNKLANRRIDMARPNVAGRYILPRKREKGIIINEYAAASRARATKLPMTGWKVQRAELRSKRLNDPSRIKTSYDTTPPPIPDQVVVPTPLAHGPPPRSTNRLKTEGLRAIIKEKRLSTNEVIDKHSEIISCLRYHKFQIFTRPRGPYNPNWVPKFYTAYGALVTQKKK</sequence>
<dbReference type="Gramene" id="PGSC0003DMT400087978">
    <property type="protein sequence ID" value="PGSC0003DMT400087978"/>
    <property type="gene ID" value="PGSC0003DMG400037549"/>
</dbReference>
<dbReference type="HOGENOM" id="CLU_1063221_0_0_1"/>
<keyword evidence="3" id="KW-1185">Reference proteome</keyword>
<evidence type="ECO:0000313" key="2">
    <source>
        <dbReference type="EnsemblPlants" id="PGSC0003DMT400087978"/>
    </source>
</evidence>
<organism evidence="2 3">
    <name type="scientific">Solanum tuberosum</name>
    <name type="common">Potato</name>
    <dbReference type="NCBI Taxonomy" id="4113"/>
    <lineage>
        <taxon>Eukaryota</taxon>
        <taxon>Viridiplantae</taxon>
        <taxon>Streptophyta</taxon>
        <taxon>Embryophyta</taxon>
        <taxon>Tracheophyta</taxon>
        <taxon>Spermatophyta</taxon>
        <taxon>Magnoliopsida</taxon>
        <taxon>eudicotyledons</taxon>
        <taxon>Gunneridae</taxon>
        <taxon>Pentapetalae</taxon>
        <taxon>asterids</taxon>
        <taxon>lamiids</taxon>
        <taxon>Solanales</taxon>
        <taxon>Solanaceae</taxon>
        <taxon>Solanoideae</taxon>
        <taxon>Solaneae</taxon>
        <taxon>Solanum</taxon>
    </lineage>
</organism>
<dbReference type="PANTHER" id="PTHR33180:SF31">
    <property type="entry name" value="POLYPROTEIN PROTEIN"/>
    <property type="match status" value="1"/>
</dbReference>
<dbReference type="Proteomes" id="UP000011115">
    <property type="component" value="Unassembled WGS sequence"/>
</dbReference>
<evidence type="ECO:0000256" key="1">
    <source>
        <dbReference type="SAM" id="Phobius"/>
    </source>
</evidence>
<protein>
    <submittedName>
        <fullName evidence="2">Uncharacterized protein</fullName>
    </submittedName>
</protein>
<keyword evidence="1" id="KW-0472">Membrane</keyword>
<keyword evidence="1" id="KW-1133">Transmembrane helix</keyword>
<keyword evidence="1" id="KW-0812">Transmembrane</keyword>
<dbReference type="InParanoid" id="M1DEZ5"/>
<dbReference type="AlphaFoldDB" id="M1DEZ5"/>
<accession>M1DEZ5</accession>
<reference evidence="3" key="1">
    <citation type="journal article" date="2011" name="Nature">
        <title>Genome sequence and analysis of the tuber crop potato.</title>
        <authorList>
            <consortium name="The Potato Genome Sequencing Consortium"/>
        </authorList>
    </citation>
    <scope>NUCLEOTIDE SEQUENCE [LARGE SCALE GENOMIC DNA]</scope>
    <source>
        <strain evidence="3">cv. DM1-3 516 R44</strain>
    </source>
</reference>
<evidence type="ECO:0000313" key="3">
    <source>
        <dbReference type="Proteomes" id="UP000011115"/>
    </source>
</evidence>
<name>M1DEZ5_SOLTU</name>
<dbReference type="PaxDb" id="4113-PGSC0003DMT400087978"/>
<proteinExistence type="predicted"/>